<dbReference type="SMART" id="SM00304">
    <property type="entry name" value="HAMP"/>
    <property type="match status" value="2"/>
</dbReference>
<gene>
    <name evidence="9" type="ORF">JGI1_01508</name>
</gene>
<dbReference type="Gene3D" id="1.10.287.950">
    <property type="entry name" value="Methyl-accepting chemotaxis protein"/>
    <property type="match status" value="1"/>
</dbReference>
<proteinExistence type="inferred from homology"/>
<keyword evidence="6" id="KW-1133">Transmembrane helix</keyword>
<evidence type="ECO:0000256" key="5">
    <source>
        <dbReference type="SAM" id="Coils"/>
    </source>
</evidence>
<dbReference type="AlphaFoldDB" id="A0A0S4N601"/>
<dbReference type="Pfam" id="PF00672">
    <property type="entry name" value="HAMP"/>
    <property type="match status" value="1"/>
</dbReference>
<comment type="subcellular location">
    <subcellularLocation>
        <location evidence="1">Membrane</location>
    </subcellularLocation>
</comment>
<evidence type="ECO:0000256" key="2">
    <source>
        <dbReference type="ARBA" id="ARBA00023224"/>
    </source>
</evidence>
<keyword evidence="6" id="KW-0472">Membrane</keyword>
<evidence type="ECO:0000313" key="9">
    <source>
        <dbReference type="EMBL" id="CUU06421.1"/>
    </source>
</evidence>
<dbReference type="Pfam" id="PF00015">
    <property type="entry name" value="MCPsignal"/>
    <property type="match status" value="1"/>
</dbReference>
<dbReference type="GO" id="GO:0004888">
    <property type="term" value="F:transmembrane signaling receptor activity"/>
    <property type="evidence" value="ECO:0007669"/>
    <property type="project" value="InterPro"/>
</dbReference>
<dbReference type="InterPro" id="IPR003660">
    <property type="entry name" value="HAMP_dom"/>
</dbReference>
<dbReference type="PANTHER" id="PTHR32089">
    <property type="entry name" value="METHYL-ACCEPTING CHEMOTAXIS PROTEIN MCPB"/>
    <property type="match status" value="1"/>
</dbReference>
<comment type="similarity">
    <text evidence="3">Belongs to the methyl-accepting chemotaxis (MCP) protein family.</text>
</comment>
<dbReference type="GO" id="GO:0007165">
    <property type="term" value="P:signal transduction"/>
    <property type="evidence" value="ECO:0007669"/>
    <property type="project" value="UniProtKB-KW"/>
</dbReference>
<dbReference type="Gene3D" id="6.10.340.10">
    <property type="match status" value="1"/>
</dbReference>
<dbReference type="InterPro" id="IPR004090">
    <property type="entry name" value="Chemotax_Me-accpt_rcpt"/>
</dbReference>
<keyword evidence="6" id="KW-0812">Transmembrane</keyword>
<dbReference type="RefSeq" id="WP_140945251.1">
    <property type="nucleotide sequence ID" value="NZ_FAOO01000010.1"/>
</dbReference>
<feature type="transmembrane region" description="Helical" evidence="6">
    <location>
        <begin position="20"/>
        <end position="40"/>
    </location>
</feature>
<accession>A0A0S4N601</accession>
<organism evidence="9 10">
    <name type="scientific">Candidatus Thermokryptus mobilis</name>
    <dbReference type="NCBI Taxonomy" id="1643428"/>
    <lineage>
        <taxon>Bacteria</taxon>
        <taxon>Pseudomonadati</taxon>
        <taxon>Candidatus Kryptoniota</taxon>
        <taxon>Candidatus Thermokryptus</taxon>
    </lineage>
</organism>
<evidence type="ECO:0000256" key="1">
    <source>
        <dbReference type="ARBA" id="ARBA00004370"/>
    </source>
</evidence>
<keyword evidence="10" id="KW-1185">Reference proteome</keyword>
<evidence type="ECO:0000259" key="8">
    <source>
        <dbReference type="PROSITE" id="PS50885"/>
    </source>
</evidence>
<dbReference type="GO" id="GO:0016020">
    <property type="term" value="C:membrane"/>
    <property type="evidence" value="ECO:0007669"/>
    <property type="project" value="UniProtKB-SubCell"/>
</dbReference>
<dbReference type="CDD" id="cd11386">
    <property type="entry name" value="MCP_signal"/>
    <property type="match status" value="1"/>
</dbReference>
<dbReference type="SMART" id="SM00283">
    <property type="entry name" value="MA"/>
    <property type="match status" value="1"/>
</dbReference>
<dbReference type="InterPro" id="IPR004089">
    <property type="entry name" value="MCPsignal_dom"/>
</dbReference>
<dbReference type="PRINTS" id="PR00260">
    <property type="entry name" value="CHEMTRNSDUCR"/>
</dbReference>
<feature type="domain" description="HAMP" evidence="8">
    <location>
        <begin position="288"/>
        <end position="327"/>
    </location>
</feature>
<evidence type="ECO:0000256" key="4">
    <source>
        <dbReference type="PROSITE-ProRule" id="PRU00284"/>
    </source>
</evidence>
<dbReference type="PANTHER" id="PTHR32089:SF112">
    <property type="entry name" value="LYSOZYME-LIKE PROTEIN-RELATED"/>
    <property type="match status" value="1"/>
</dbReference>
<feature type="domain" description="HAMP" evidence="8">
    <location>
        <begin position="193"/>
        <end position="247"/>
    </location>
</feature>
<feature type="domain" description="Methyl-accepting transducer" evidence="7">
    <location>
        <begin position="332"/>
        <end position="568"/>
    </location>
</feature>
<dbReference type="STRING" id="1643428.GCA_001442855_01475"/>
<dbReference type="OrthoDB" id="9765653at2"/>
<feature type="transmembrane region" description="Helical" evidence="6">
    <location>
        <begin position="171"/>
        <end position="196"/>
    </location>
</feature>
<reference evidence="10" key="1">
    <citation type="submission" date="2015-11" db="EMBL/GenBank/DDBJ databases">
        <authorList>
            <person name="Varghese N."/>
        </authorList>
    </citation>
    <scope>NUCLEOTIDE SEQUENCE [LARGE SCALE GENOMIC DNA]</scope>
</reference>
<dbReference type="EMBL" id="FAOO01000010">
    <property type="protein sequence ID" value="CUU06421.1"/>
    <property type="molecule type" value="Genomic_DNA"/>
</dbReference>
<dbReference type="GO" id="GO:0006935">
    <property type="term" value="P:chemotaxis"/>
    <property type="evidence" value="ECO:0007669"/>
    <property type="project" value="InterPro"/>
</dbReference>
<dbReference type="PROSITE" id="PS50111">
    <property type="entry name" value="CHEMOTAXIS_TRANSDUC_2"/>
    <property type="match status" value="1"/>
</dbReference>
<dbReference type="FunFam" id="1.10.287.950:FF:000001">
    <property type="entry name" value="Methyl-accepting chemotaxis sensory transducer"/>
    <property type="match status" value="1"/>
</dbReference>
<keyword evidence="5" id="KW-0175">Coiled coil</keyword>
<dbReference type="PROSITE" id="PS50885">
    <property type="entry name" value="HAMP"/>
    <property type="match status" value="2"/>
</dbReference>
<dbReference type="CDD" id="cd06225">
    <property type="entry name" value="HAMP"/>
    <property type="match status" value="1"/>
</dbReference>
<dbReference type="SUPFAM" id="SSF58104">
    <property type="entry name" value="Methyl-accepting chemotaxis protein (MCP) signaling domain"/>
    <property type="match status" value="1"/>
</dbReference>
<keyword evidence="2 4" id="KW-0807">Transducer</keyword>
<dbReference type="SUPFAM" id="SSF158472">
    <property type="entry name" value="HAMP domain-like"/>
    <property type="match status" value="1"/>
</dbReference>
<name>A0A0S4N601_9BACT</name>
<protein>
    <submittedName>
        <fullName evidence="9">Methyl-accepting chemotaxis protein</fullName>
    </submittedName>
</protein>
<sequence length="625" mass="69171">MWLIKKFNNLKWRYKTFIGIEIMVLFIAIAVSLIYSTILGREIERQFIKRVKSVSELLSHESVYLILLQDVNQLKQVIENFYQNELVRFRYIVIYGVDGKVLAEKNLDYLGGEMGGLRKFSEDVSYVDLNVRGEDILDVQAKVYRDSEVVGYVRFGASKVTIKEVLSGAHLLNLGFIVFALLLGLVFSYIVVAWFVKPVESVQRAAETVANGDVNVEIKEWVDRGDEIGVLVRSFNKMVESIRESIEEISSQRELAERLRVEAEQAKGRIQQQQEYLEVQIRKIFDIIEAVSNGDLTKEGIPEKDDEVGALIMKLNKMIVDLRGLIKEIIDASNAVANATSQISSSTEEMSTAVQDQARQIAEVVSAIEEMSRTVIENARGAERAAELAQANSSFANEGSKAVIATIEQMRRLADVVRNSAQSVQVLGKSSSQIGEIIDVIEDIADQTNLLALNAAIEAARAGEQGRGFAVVADEVRKLAERTMKATKEISKMIKQIQSDTDEVVKIMESGVEVAEAGIKLADNANLALKQIVQNANDVANLISEISRANTEQSKVSEEISKSVESISSIAEQTSAGVHQIAKAVDDLSGLTEKLRQMVMRFNIGQVIERAEYGKKFIGVGGNGV</sequence>
<dbReference type="Proteomes" id="UP000320623">
    <property type="component" value="Unassembled WGS sequence"/>
</dbReference>
<evidence type="ECO:0000313" key="10">
    <source>
        <dbReference type="Proteomes" id="UP000320623"/>
    </source>
</evidence>
<evidence type="ECO:0000256" key="6">
    <source>
        <dbReference type="SAM" id="Phobius"/>
    </source>
</evidence>
<feature type="coiled-coil region" evidence="5">
    <location>
        <begin position="239"/>
        <end position="276"/>
    </location>
</feature>
<evidence type="ECO:0000259" key="7">
    <source>
        <dbReference type="PROSITE" id="PS50111"/>
    </source>
</evidence>
<evidence type="ECO:0000256" key="3">
    <source>
        <dbReference type="ARBA" id="ARBA00029447"/>
    </source>
</evidence>